<dbReference type="PANTHER" id="PTHR43394:SF1">
    <property type="entry name" value="ATP-BINDING CASSETTE SUB-FAMILY B MEMBER 10, MITOCHONDRIAL"/>
    <property type="match status" value="1"/>
</dbReference>
<dbReference type="Gene3D" id="1.20.1560.10">
    <property type="entry name" value="ABC transporter type 1, transmembrane domain"/>
    <property type="match status" value="1"/>
</dbReference>
<evidence type="ECO:0000256" key="3">
    <source>
        <dbReference type="ARBA" id="ARBA00022475"/>
    </source>
</evidence>
<dbReference type="Pfam" id="PF00005">
    <property type="entry name" value="ABC_tran"/>
    <property type="match status" value="1"/>
</dbReference>
<proteinExistence type="predicted"/>
<dbReference type="InterPro" id="IPR039421">
    <property type="entry name" value="Type_1_exporter"/>
</dbReference>
<keyword evidence="5" id="KW-0547">Nucleotide-binding</keyword>
<accession>A0A0E3WDC6</accession>
<evidence type="ECO:0000256" key="6">
    <source>
        <dbReference type="ARBA" id="ARBA00022840"/>
    </source>
</evidence>
<gene>
    <name evidence="12" type="ORF">BN1232_04469</name>
</gene>
<keyword evidence="3" id="KW-1003">Cell membrane</keyword>
<dbReference type="FunFam" id="1.20.1560.10:FF:000040">
    <property type="entry name" value="Multidrug ABC transporter ATP-binding protein"/>
    <property type="match status" value="1"/>
</dbReference>
<dbReference type="InterPro" id="IPR017871">
    <property type="entry name" value="ABC_transporter-like_CS"/>
</dbReference>
<keyword evidence="4 9" id="KW-0812">Transmembrane</keyword>
<dbReference type="GO" id="GO:0015421">
    <property type="term" value="F:ABC-type oligopeptide transporter activity"/>
    <property type="evidence" value="ECO:0007669"/>
    <property type="project" value="TreeGrafter"/>
</dbReference>
<sequence length="608" mass="65658">MPDVARAPNRPGFLRPTTCAVCDSYQMLLALLRQYIRPYRRLVAVLMVLQLISTMATLYLPTVNAAIIDDGVAKGDTATIVRLGMVMLAATGLQVLCSVGATYFGSRAGMGFGRDLRLAMFEHVTTFSEPETARFGAPTLLTRSTNDVRQIQYLVQMTGTVLITAPIMCIGGIFMAIHQEASLTWLLLVSVPILAVANYWIMAHMLPLFRSMQALIDGINRVLRDQLSGVRVVRAFTRESFERERFSRANSALSNASLTAGNWQALMLPVTTLTINVSSVALIWFGGLRIDHGQMQVGTLTAFLAYFTQILMAVLMATMTLVVLPRASVCAERITAVLSTRPAIASPPHPRLPNAGRITGVIRLDGATFTYPGADHPVLQDISLTALPGTTTAVVGSTGSGKSTLVSLICRLYDATDGAVLLDDLDVRDYDTERLWSAIGLVPQRGYLFSGTVAQNLRLGKADATDEEMWEALRIAAADEFVREHADGLRMRVAQAGTNFSGGQRQRLAIARAVIRRPAIYLFDDAFSALDVHTDAQVRSALREISGDATMIVVTQRISTASQADHIVVVDDGRIVGSGTHESLLGDCATYAEFADSQSVGAGVGGTQ</sequence>
<dbReference type="PROSITE" id="PS00211">
    <property type="entry name" value="ABC_TRANSPORTER_1"/>
    <property type="match status" value="1"/>
</dbReference>
<feature type="transmembrane region" description="Helical" evidence="9">
    <location>
        <begin position="183"/>
        <end position="202"/>
    </location>
</feature>
<keyword evidence="7 9" id="KW-1133">Transmembrane helix</keyword>
<dbReference type="InterPro" id="IPR036640">
    <property type="entry name" value="ABC1_TM_sf"/>
</dbReference>
<dbReference type="GO" id="GO:0016887">
    <property type="term" value="F:ATP hydrolysis activity"/>
    <property type="evidence" value="ECO:0007669"/>
    <property type="project" value="InterPro"/>
</dbReference>
<dbReference type="SMART" id="SM00382">
    <property type="entry name" value="AAA"/>
    <property type="match status" value="1"/>
</dbReference>
<feature type="domain" description="ABC transporter" evidence="10">
    <location>
        <begin position="362"/>
        <end position="597"/>
    </location>
</feature>
<dbReference type="InterPro" id="IPR003439">
    <property type="entry name" value="ABC_transporter-like_ATP-bd"/>
</dbReference>
<dbReference type="PROSITE" id="PS50929">
    <property type="entry name" value="ABC_TM1F"/>
    <property type="match status" value="1"/>
</dbReference>
<evidence type="ECO:0000259" key="11">
    <source>
        <dbReference type="PROSITE" id="PS50929"/>
    </source>
</evidence>
<organism evidence="12 13">
    <name type="scientific">Mycobacterium lentiflavum</name>
    <dbReference type="NCBI Taxonomy" id="141349"/>
    <lineage>
        <taxon>Bacteria</taxon>
        <taxon>Bacillati</taxon>
        <taxon>Actinomycetota</taxon>
        <taxon>Actinomycetes</taxon>
        <taxon>Mycobacteriales</taxon>
        <taxon>Mycobacteriaceae</taxon>
        <taxon>Mycobacterium</taxon>
        <taxon>Mycobacterium simiae complex</taxon>
    </lineage>
</organism>
<dbReference type="SUPFAM" id="SSF90123">
    <property type="entry name" value="ABC transporter transmembrane region"/>
    <property type="match status" value="1"/>
</dbReference>
<evidence type="ECO:0000259" key="10">
    <source>
        <dbReference type="PROSITE" id="PS50893"/>
    </source>
</evidence>
<comment type="subcellular location">
    <subcellularLocation>
        <location evidence="1">Cell membrane</location>
        <topology evidence="1">Multi-pass membrane protein</topology>
    </subcellularLocation>
</comment>
<dbReference type="PANTHER" id="PTHR43394">
    <property type="entry name" value="ATP-DEPENDENT PERMEASE MDL1, MITOCHONDRIAL"/>
    <property type="match status" value="1"/>
</dbReference>
<evidence type="ECO:0000256" key="1">
    <source>
        <dbReference type="ARBA" id="ARBA00004651"/>
    </source>
</evidence>
<dbReference type="GO" id="GO:0005524">
    <property type="term" value="F:ATP binding"/>
    <property type="evidence" value="ECO:0007669"/>
    <property type="project" value="UniProtKB-KW"/>
</dbReference>
<feature type="domain" description="ABC transmembrane type-1" evidence="11">
    <location>
        <begin position="44"/>
        <end position="326"/>
    </location>
</feature>
<dbReference type="STRING" id="141349.BN1232_04469"/>
<feature type="transmembrane region" description="Helical" evidence="9">
    <location>
        <begin position="305"/>
        <end position="324"/>
    </location>
</feature>
<keyword evidence="8 9" id="KW-0472">Membrane</keyword>
<keyword evidence="6 12" id="KW-0067">ATP-binding</keyword>
<dbReference type="InterPro" id="IPR003593">
    <property type="entry name" value="AAA+_ATPase"/>
</dbReference>
<dbReference type="Proteomes" id="UP000199251">
    <property type="component" value="Unassembled WGS sequence"/>
</dbReference>
<dbReference type="InterPro" id="IPR011527">
    <property type="entry name" value="ABC1_TM_dom"/>
</dbReference>
<evidence type="ECO:0000256" key="2">
    <source>
        <dbReference type="ARBA" id="ARBA00022448"/>
    </source>
</evidence>
<evidence type="ECO:0000256" key="7">
    <source>
        <dbReference type="ARBA" id="ARBA00022989"/>
    </source>
</evidence>
<dbReference type="Gene3D" id="3.40.50.300">
    <property type="entry name" value="P-loop containing nucleotide triphosphate hydrolases"/>
    <property type="match status" value="1"/>
</dbReference>
<dbReference type="Pfam" id="PF00664">
    <property type="entry name" value="ABC_membrane"/>
    <property type="match status" value="1"/>
</dbReference>
<dbReference type="EMBL" id="CTEE01000001">
    <property type="protein sequence ID" value="CQD19173.1"/>
    <property type="molecule type" value="Genomic_DNA"/>
</dbReference>
<protein>
    <submittedName>
        <fullName evidence="12">ABC transporter ATP-binding protein</fullName>
    </submittedName>
</protein>
<dbReference type="InterPro" id="IPR027417">
    <property type="entry name" value="P-loop_NTPase"/>
</dbReference>
<dbReference type="PROSITE" id="PS50893">
    <property type="entry name" value="ABC_TRANSPORTER_2"/>
    <property type="match status" value="1"/>
</dbReference>
<dbReference type="CDD" id="cd18548">
    <property type="entry name" value="ABC_6TM_Tm287_like"/>
    <property type="match status" value="1"/>
</dbReference>
<keyword evidence="2" id="KW-0813">Transport</keyword>
<evidence type="ECO:0000256" key="8">
    <source>
        <dbReference type="ARBA" id="ARBA00023136"/>
    </source>
</evidence>
<feature type="transmembrane region" description="Helical" evidence="9">
    <location>
        <begin position="42"/>
        <end position="60"/>
    </location>
</feature>
<dbReference type="SUPFAM" id="SSF52540">
    <property type="entry name" value="P-loop containing nucleoside triphosphate hydrolases"/>
    <property type="match status" value="1"/>
</dbReference>
<evidence type="ECO:0000256" key="5">
    <source>
        <dbReference type="ARBA" id="ARBA00022741"/>
    </source>
</evidence>
<dbReference type="GO" id="GO:0005886">
    <property type="term" value="C:plasma membrane"/>
    <property type="evidence" value="ECO:0007669"/>
    <property type="project" value="UniProtKB-SubCell"/>
</dbReference>
<dbReference type="FunFam" id="3.40.50.300:FF:000854">
    <property type="entry name" value="Multidrug ABC transporter ATP-binding protein"/>
    <property type="match status" value="1"/>
</dbReference>
<evidence type="ECO:0000256" key="9">
    <source>
        <dbReference type="SAM" id="Phobius"/>
    </source>
</evidence>
<feature type="transmembrane region" description="Helical" evidence="9">
    <location>
        <begin position="80"/>
        <end position="104"/>
    </location>
</feature>
<evidence type="ECO:0000256" key="4">
    <source>
        <dbReference type="ARBA" id="ARBA00022692"/>
    </source>
</evidence>
<evidence type="ECO:0000313" key="12">
    <source>
        <dbReference type="EMBL" id="CQD19173.1"/>
    </source>
</evidence>
<feature type="transmembrane region" description="Helical" evidence="9">
    <location>
        <begin position="153"/>
        <end position="177"/>
    </location>
</feature>
<dbReference type="AlphaFoldDB" id="A0A0E3WDC6"/>
<feature type="transmembrane region" description="Helical" evidence="9">
    <location>
        <begin position="265"/>
        <end position="285"/>
    </location>
</feature>
<reference evidence="12 13" key="1">
    <citation type="submission" date="2015-03" db="EMBL/GenBank/DDBJ databases">
        <authorList>
            <person name="Urmite Genomes"/>
        </authorList>
    </citation>
    <scope>NUCLEOTIDE SEQUENCE [LARGE SCALE GENOMIC DNA]</scope>
    <source>
        <strain evidence="12 13">CSUR P1491</strain>
    </source>
</reference>
<evidence type="ECO:0000313" key="13">
    <source>
        <dbReference type="Proteomes" id="UP000199251"/>
    </source>
</evidence>
<name>A0A0E3WDC6_MYCLN</name>